<dbReference type="PROSITE" id="PS00092">
    <property type="entry name" value="N6_MTASE"/>
    <property type="match status" value="1"/>
</dbReference>
<keyword evidence="4" id="KW-1185">Reference proteome</keyword>
<dbReference type="InterPro" id="IPR002723">
    <property type="entry name" value="BpsA_C"/>
</dbReference>
<dbReference type="InterPro" id="IPR002052">
    <property type="entry name" value="DNA_methylase_N6_adenine_CS"/>
</dbReference>
<evidence type="ECO:0000313" key="3">
    <source>
        <dbReference type="EMBL" id="GHD15500.1"/>
    </source>
</evidence>
<dbReference type="GO" id="GO:0003676">
    <property type="term" value="F:nucleic acid binding"/>
    <property type="evidence" value="ECO:0007669"/>
    <property type="project" value="InterPro"/>
</dbReference>
<dbReference type="CDD" id="cd02440">
    <property type="entry name" value="AdoMet_MTases"/>
    <property type="match status" value="1"/>
</dbReference>
<dbReference type="GO" id="GO:0032259">
    <property type="term" value="P:methylation"/>
    <property type="evidence" value="ECO:0007669"/>
    <property type="project" value="InterPro"/>
</dbReference>
<dbReference type="Pfam" id="PF01861">
    <property type="entry name" value="BpsA_C"/>
    <property type="match status" value="1"/>
</dbReference>
<feature type="compositionally biased region" description="Low complexity" evidence="1">
    <location>
        <begin position="1"/>
        <end position="21"/>
    </location>
</feature>
<dbReference type="EMBL" id="BMXL01000001">
    <property type="protein sequence ID" value="GHD15500.1"/>
    <property type="molecule type" value="Genomic_DNA"/>
</dbReference>
<dbReference type="PANTHER" id="PTHR23290">
    <property type="entry name" value="RRNA N6-ADENOSINE-METHYLTRANSFERASE METTL5"/>
    <property type="match status" value="1"/>
</dbReference>
<dbReference type="GO" id="GO:0008168">
    <property type="term" value="F:methyltransferase activity"/>
    <property type="evidence" value="ECO:0007669"/>
    <property type="project" value="InterPro"/>
</dbReference>
<evidence type="ECO:0000259" key="2">
    <source>
        <dbReference type="Pfam" id="PF01861"/>
    </source>
</evidence>
<dbReference type="Proteomes" id="UP000654947">
    <property type="component" value="Unassembled WGS sequence"/>
</dbReference>
<sequence length="584" mass="61491">MAAEHTPAAAPGTDGPTADTDTGGGRSGTGDASWPEPTRALLRERGVDAPRARRVVELLADGRAWRANELVRASAVAHTVVAELLRGLLACGEAREEEDTVRLERPRDYAGVPAPSAADPVAHLMAAHPGTLAELERAVAEGPASDLDLDHVAATAETALRRALFLATRFDLDGRTLLCVGDHDLTSVALTLVVPGARAVVVDLDERVLAHIDASADRLGLNITTHSADLRLGLPPTLHGAADVVFTDPPYTPDGVELFVRRGLEGMAEQRSGRVLLAYGASETTPRLAAATQSRFSRLQLLVEALWPDFNRYHGAESIGAASDLYVLRPLARSLPSSGGEDARVYSQGSNAREARVGGDPERAAAVLARVSGGTGEQGPEPLLVGSWPRGFEGAGRVRLSTWMKAPGPVHTHAVVDLTGGWERLAPRAALAAPTGTATVEVLVPSSSAWVRDRAGQEAFRSLVEPRFAVRFLRGFGADDLTCLRLTAPDVEAGSDPAGTLAAYVQGRAHGTLTSTLRAGLIEVTAALGRPVNKRTARHGVARAPGWVRGHTVVDLPEHRLRELPQVCAGLLAEVGEGADRSGH</sequence>
<comment type="caution">
    <text evidence="3">The sequence shown here is derived from an EMBL/GenBank/DDBJ whole genome shotgun (WGS) entry which is preliminary data.</text>
</comment>
<dbReference type="SUPFAM" id="SSF53335">
    <property type="entry name" value="S-adenosyl-L-methionine-dependent methyltransferases"/>
    <property type="match status" value="1"/>
</dbReference>
<dbReference type="InterPro" id="IPR051720">
    <property type="entry name" value="rRNA_MeTrfase/Polyamine_Synth"/>
</dbReference>
<dbReference type="GO" id="GO:0006596">
    <property type="term" value="P:polyamine biosynthetic process"/>
    <property type="evidence" value="ECO:0007669"/>
    <property type="project" value="TreeGrafter"/>
</dbReference>
<dbReference type="PANTHER" id="PTHR23290:SF0">
    <property type="entry name" value="RRNA N6-ADENOSINE-METHYLTRANSFERASE METTL5"/>
    <property type="match status" value="1"/>
</dbReference>
<feature type="region of interest" description="Disordered" evidence="1">
    <location>
        <begin position="1"/>
        <end position="38"/>
    </location>
</feature>
<dbReference type="AlphaFoldDB" id="A0A918X6P0"/>
<dbReference type="Gene3D" id="3.40.50.150">
    <property type="entry name" value="Vaccinia Virus protein VP39"/>
    <property type="match status" value="1"/>
</dbReference>
<dbReference type="RefSeq" id="WP_193517152.1">
    <property type="nucleotide sequence ID" value="NZ_BMXL01000001.1"/>
</dbReference>
<dbReference type="InterPro" id="IPR029063">
    <property type="entry name" value="SAM-dependent_MTases_sf"/>
</dbReference>
<name>A0A918X6P0_9ACTN</name>
<gene>
    <name evidence="3" type="ORF">GCM10007147_02890</name>
</gene>
<accession>A0A918X6P0</accession>
<evidence type="ECO:0000313" key="4">
    <source>
        <dbReference type="Proteomes" id="UP000654947"/>
    </source>
</evidence>
<organism evidence="3 4">
    <name type="scientific">Nocardiopsis kunsanensis</name>
    <dbReference type="NCBI Taxonomy" id="141693"/>
    <lineage>
        <taxon>Bacteria</taxon>
        <taxon>Bacillati</taxon>
        <taxon>Actinomycetota</taxon>
        <taxon>Actinomycetes</taxon>
        <taxon>Streptosporangiales</taxon>
        <taxon>Nocardiopsidaceae</taxon>
        <taxon>Nocardiopsis</taxon>
    </lineage>
</organism>
<evidence type="ECO:0000256" key="1">
    <source>
        <dbReference type="SAM" id="MobiDB-lite"/>
    </source>
</evidence>
<proteinExistence type="predicted"/>
<reference evidence="3 4" key="1">
    <citation type="journal article" date="2014" name="Int. J. Syst. Evol. Microbiol.">
        <title>Complete genome sequence of Corynebacterium casei LMG S-19264T (=DSM 44701T), isolated from a smear-ripened cheese.</title>
        <authorList>
            <consortium name="US DOE Joint Genome Institute (JGI-PGF)"/>
            <person name="Walter F."/>
            <person name="Albersmeier A."/>
            <person name="Kalinowski J."/>
            <person name="Ruckert C."/>
        </authorList>
    </citation>
    <scope>NUCLEOTIDE SEQUENCE [LARGE SCALE GENOMIC DNA]</scope>
    <source>
        <strain evidence="3 4">KCTC 19473</strain>
    </source>
</reference>
<feature type="domain" description="N(4)-bis(aminopropyl)spermidine synthase C-terminal" evidence="2">
    <location>
        <begin position="138"/>
        <end position="319"/>
    </location>
</feature>
<protein>
    <recommendedName>
        <fullName evidence="2">N(4)-bis(aminopropyl)spermidine synthase C-terminal domain-containing protein</fullName>
    </recommendedName>
</protein>